<evidence type="ECO:0000313" key="2">
    <source>
        <dbReference type="EMBL" id="CAB9506135.1"/>
    </source>
</evidence>
<name>A0A9N8DSX9_9STRA</name>
<dbReference type="Proteomes" id="UP001153069">
    <property type="component" value="Unassembled WGS sequence"/>
</dbReference>
<keyword evidence="3" id="KW-1185">Reference proteome</keyword>
<feature type="transmembrane region" description="Helical" evidence="1">
    <location>
        <begin position="116"/>
        <end position="136"/>
    </location>
</feature>
<dbReference type="AlphaFoldDB" id="A0A9N8DSX9"/>
<feature type="transmembrane region" description="Helical" evidence="1">
    <location>
        <begin position="53"/>
        <end position="72"/>
    </location>
</feature>
<accession>A0A9N8DSX9</accession>
<reference evidence="2" key="1">
    <citation type="submission" date="2020-06" db="EMBL/GenBank/DDBJ databases">
        <authorList>
            <consortium name="Plant Systems Biology data submission"/>
        </authorList>
    </citation>
    <scope>NUCLEOTIDE SEQUENCE</scope>
    <source>
        <strain evidence="2">D6</strain>
    </source>
</reference>
<comment type="caution">
    <text evidence="2">The sequence shown here is derived from an EMBL/GenBank/DDBJ whole genome shotgun (WGS) entry which is preliminary data.</text>
</comment>
<feature type="transmembrane region" description="Helical" evidence="1">
    <location>
        <begin position="142"/>
        <end position="160"/>
    </location>
</feature>
<protein>
    <submittedName>
        <fullName evidence="2">Uncharacterized protein</fullName>
    </submittedName>
</protein>
<keyword evidence="1" id="KW-0812">Transmembrane</keyword>
<feature type="transmembrane region" description="Helical" evidence="1">
    <location>
        <begin position="92"/>
        <end position="109"/>
    </location>
</feature>
<evidence type="ECO:0000313" key="3">
    <source>
        <dbReference type="Proteomes" id="UP001153069"/>
    </source>
</evidence>
<evidence type="ECO:0000256" key="1">
    <source>
        <dbReference type="SAM" id="Phobius"/>
    </source>
</evidence>
<proteinExistence type="predicted"/>
<keyword evidence="1" id="KW-1133">Transmembrane helix</keyword>
<keyword evidence="1" id="KW-0472">Membrane</keyword>
<gene>
    <name evidence="2" type="ORF">SEMRO_255_G100430.1</name>
</gene>
<organism evidence="2 3">
    <name type="scientific">Seminavis robusta</name>
    <dbReference type="NCBI Taxonomy" id="568900"/>
    <lineage>
        <taxon>Eukaryota</taxon>
        <taxon>Sar</taxon>
        <taxon>Stramenopiles</taxon>
        <taxon>Ochrophyta</taxon>
        <taxon>Bacillariophyta</taxon>
        <taxon>Bacillariophyceae</taxon>
        <taxon>Bacillariophycidae</taxon>
        <taxon>Naviculales</taxon>
        <taxon>Naviculaceae</taxon>
        <taxon>Seminavis</taxon>
    </lineage>
</organism>
<dbReference type="EMBL" id="CAICTM010000254">
    <property type="protein sequence ID" value="CAB9506135.1"/>
    <property type="molecule type" value="Genomic_DNA"/>
</dbReference>
<sequence>MCFKPKPPTVYNMPDPSSFDSPKKEIKKKHDDGHYFLGCICDMRRAVIILDSLGALGSVIALLVAVILYDQYGIQEEGKEEERIVMWVDGSYNIWTLCCIHILVIYSHLSGIIGAVTFRICPLVIAMLIEIGYGILAGLDQNWISLGVCIFLLYPHISLCHDLSRGILTNENSHGEEQKHLSCWYV</sequence>